<dbReference type="AlphaFoldDB" id="A0AAV4W8X8"/>
<protein>
    <submittedName>
        <fullName evidence="1">Uncharacterized protein</fullName>
    </submittedName>
</protein>
<gene>
    <name evidence="1" type="ORF">CDAR_2451</name>
</gene>
<comment type="caution">
    <text evidence="1">The sequence shown here is derived from an EMBL/GenBank/DDBJ whole genome shotgun (WGS) entry which is preliminary data.</text>
</comment>
<organism evidence="1 2">
    <name type="scientific">Caerostris darwini</name>
    <dbReference type="NCBI Taxonomy" id="1538125"/>
    <lineage>
        <taxon>Eukaryota</taxon>
        <taxon>Metazoa</taxon>
        <taxon>Ecdysozoa</taxon>
        <taxon>Arthropoda</taxon>
        <taxon>Chelicerata</taxon>
        <taxon>Arachnida</taxon>
        <taxon>Araneae</taxon>
        <taxon>Araneomorphae</taxon>
        <taxon>Entelegynae</taxon>
        <taxon>Araneoidea</taxon>
        <taxon>Araneidae</taxon>
        <taxon>Caerostris</taxon>
    </lineage>
</organism>
<accession>A0AAV4W8X8</accession>
<dbReference type="EMBL" id="BPLQ01014226">
    <property type="protein sequence ID" value="GIY78329.1"/>
    <property type="molecule type" value="Genomic_DNA"/>
</dbReference>
<evidence type="ECO:0000313" key="2">
    <source>
        <dbReference type="Proteomes" id="UP001054837"/>
    </source>
</evidence>
<keyword evidence="2" id="KW-1185">Reference proteome</keyword>
<sequence length="101" mass="11406">MQKFSILRLTYAQSLTLQIFSRAENRKGIALSQIQQKTLISHFSLSCSRDFNIPVPDWVSRRFGHFSRLASAAEKKDSILNSLIHFGTISIFCSSDLASEP</sequence>
<dbReference type="Proteomes" id="UP001054837">
    <property type="component" value="Unassembled WGS sequence"/>
</dbReference>
<name>A0AAV4W8X8_9ARAC</name>
<proteinExistence type="predicted"/>
<evidence type="ECO:0000313" key="1">
    <source>
        <dbReference type="EMBL" id="GIY78329.1"/>
    </source>
</evidence>
<reference evidence="1 2" key="1">
    <citation type="submission" date="2021-06" db="EMBL/GenBank/DDBJ databases">
        <title>Caerostris darwini draft genome.</title>
        <authorList>
            <person name="Kono N."/>
            <person name="Arakawa K."/>
        </authorList>
    </citation>
    <scope>NUCLEOTIDE SEQUENCE [LARGE SCALE GENOMIC DNA]</scope>
</reference>